<dbReference type="CDD" id="cd15482">
    <property type="entry name" value="Sialidase_non-viral"/>
    <property type="match status" value="1"/>
</dbReference>
<dbReference type="Proteomes" id="UP000255515">
    <property type="component" value="Unassembled WGS sequence"/>
</dbReference>
<feature type="transmembrane region" description="Helical" evidence="1">
    <location>
        <begin position="12"/>
        <end position="28"/>
    </location>
</feature>
<gene>
    <name evidence="3" type="ORF">NCTC11661_01548</name>
</gene>
<organism evidence="3 4">
    <name type="scientific">Bergeyella zoohelcum</name>
    <dbReference type="NCBI Taxonomy" id="1015"/>
    <lineage>
        <taxon>Bacteria</taxon>
        <taxon>Pseudomonadati</taxon>
        <taxon>Bacteroidota</taxon>
        <taxon>Flavobacteriia</taxon>
        <taxon>Flavobacteriales</taxon>
        <taxon>Weeksellaceae</taxon>
        <taxon>Bergeyella</taxon>
    </lineage>
</organism>
<evidence type="ECO:0000313" key="3">
    <source>
        <dbReference type="EMBL" id="SUV52410.1"/>
    </source>
</evidence>
<evidence type="ECO:0000256" key="1">
    <source>
        <dbReference type="SAM" id="Phobius"/>
    </source>
</evidence>
<dbReference type="SUPFAM" id="SSF50939">
    <property type="entry name" value="Sialidases"/>
    <property type="match status" value="1"/>
</dbReference>
<dbReference type="InterPro" id="IPR036278">
    <property type="entry name" value="Sialidase_sf"/>
</dbReference>
<dbReference type="AlphaFoldDB" id="A0A380ZY16"/>
<keyword evidence="1" id="KW-0472">Membrane</keyword>
<evidence type="ECO:0000259" key="2">
    <source>
        <dbReference type="Pfam" id="PF14870"/>
    </source>
</evidence>
<protein>
    <submittedName>
        <fullName evidence="3">Ycf48-like protein</fullName>
    </submittedName>
</protein>
<feature type="domain" description="Photosynthesis system II assembly factor Ycf48/Hcf136-like" evidence="2">
    <location>
        <begin position="97"/>
        <end position="364"/>
    </location>
</feature>
<dbReference type="EMBL" id="UFTJ01000003">
    <property type="protein sequence ID" value="SUV52410.1"/>
    <property type="molecule type" value="Genomic_DNA"/>
</dbReference>
<proteinExistence type="predicted"/>
<dbReference type="InterPro" id="IPR028203">
    <property type="entry name" value="PSII_CF48-like_dom"/>
</dbReference>
<dbReference type="Pfam" id="PF14870">
    <property type="entry name" value="PSII_BNR"/>
    <property type="match status" value="1"/>
</dbReference>
<sequence length="369" mass="42885">MNKLKINTGIQRIRRFSIIMLILILGLLQNCKNNTNMHWKEIKTIGTEKSEENIGTDYYFNNFLFSTSNIGFLSGEYKNRKKIGEYKSVNIDKKKDAVIIRSEDSGYHWQEIILGKGEIIDFQKVGSKLFALRRSYHGENAEVTHSHIHISTDDGNTWQEVFSTEETLDNVYFWTEKDGIATMGFRGQVYDFQTIIKTEDGGKSWKKIIIPQMYPAMDFAITKKGILYFLTANGHSYVGFNLMTNEYEEFPLNLGEEPFSVVLDNNDNLYFVTENKDNRNILFKKENKSHSFTKIEFPITDIMINDVWIYDNTISIIVDNNGGACYRSEDYGKTWQKENLPNSFIRNVAFFGKDNIWIRSIPGKMLIRN</sequence>
<dbReference type="InterPro" id="IPR015943">
    <property type="entry name" value="WD40/YVTN_repeat-like_dom_sf"/>
</dbReference>
<reference evidence="3 4" key="1">
    <citation type="submission" date="2018-06" db="EMBL/GenBank/DDBJ databases">
        <authorList>
            <consortium name="Pathogen Informatics"/>
            <person name="Doyle S."/>
        </authorList>
    </citation>
    <scope>NUCLEOTIDE SEQUENCE [LARGE SCALE GENOMIC DNA]</scope>
    <source>
        <strain evidence="3 4">NCTC11661</strain>
    </source>
</reference>
<keyword evidence="1" id="KW-1133">Transmembrane helix</keyword>
<accession>A0A380ZY16</accession>
<keyword evidence="1" id="KW-0812">Transmembrane</keyword>
<dbReference type="Gene3D" id="2.130.10.10">
    <property type="entry name" value="YVTN repeat-like/Quinoprotein amine dehydrogenase"/>
    <property type="match status" value="1"/>
</dbReference>
<evidence type="ECO:0000313" key="4">
    <source>
        <dbReference type="Proteomes" id="UP000255515"/>
    </source>
</evidence>
<name>A0A380ZY16_9FLAO</name>